<evidence type="ECO:0000313" key="3">
    <source>
        <dbReference type="Proteomes" id="UP000018888"/>
    </source>
</evidence>
<keyword evidence="3" id="KW-1185">Reference proteome</keyword>
<evidence type="ECO:0000259" key="1">
    <source>
        <dbReference type="Pfam" id="PF12937"/>
    </source>
</evidence>
<organism evidence="2 3">
    <name type="scientific">Rhizophagus irregularis (strain DAOM 181602 / DAOM 197198 / MUCL 43194)</name>
    <name type="common">Arbuscular mycorrhizal fungus</name>
    <name type="synonym">Glomus intraradices</name>
    <dbReference type="NCBI Taxonomy" id="747089"/>
    <lineage>
        <taxon>Eukaryota</taxon>
        <taxon>Fungi</taxon>
        <taxon>Fungi incertae sedis</taxon>
        <taxon>Mucoromycota</taxon>
        <taxon>Glomeromycotina</taxon>
        <taxon>Glomeromycetes</taxon>
        <taxon>Glomerales</taxon>
        <taxon>Glomeraceae</taxon>
        <taxon>Rhizophagus</taxon>
    </lineage>
</organism>
<reference evidence="2 3" key="1">
    <citation type="journal article" date="2013" name="Proc. Natl. Acad. Sci. U.S.A.">
        <title>Genome of an arbuscular mycorrhizal fungus provides insight into the oldest plant symbiosis.</title>
        <authorList>
            <person name="Tisserant E."/>
            <person name="Malbreil M."/>
            <person name="Kuo A."/>
            <person name="Kohler A."/>
            <person name="Symeonidi A."/>
            <person name="Balestrini R."/>
            <person name="Charron P."/>
            <person name="Duensing N."/>
            <person name="Frei Dit Frey N."/>
            <person name="Gianinazzi-Pearson V."/>
            <person name="Gilbert L.B."/>
            <person name="Handa Y."/>
            <person name="Herr J.R."/>
            <person name="Hijri M."/>
            <person name="Koul R."/>
            <person name="Kawaguchi M."/>
            <person name="Krajinski F."/>
            <person name="Lammers P.J."/>
            <person name="Masclaux F.G."/>
            <person name="Murat C."/>
            <person name="Morin E."/>
            <person name="Ndikumana S."/>
            <person name="Pagni M."/>
            <person name="Petitpierre D."/>
            <person name="Requena N."/>
            <person name="Rosikiewicz P."/>
            <person name="Riley R."/>
            <person name="Saito K."/>
            <person name="San Clemente H."/>
            <person name="Shapiro H."/>
            <person name="van Tuinen D."/>
            <person name="Becard G."/>
            <person name="Bonfante P."/>
            <person name="Paszkowski U."/>
            <person name="Shachar-Hill Y.Y."/>
            <person name="Tuskan G.A."/>
            <person name="Young P.W."/>
            <person name="Sanders I.R."/>
            <person name="Henrissat B."/>
            <person name="Rensing S.A."/>
            <person name="Grigoriev I.V."/>
            <person name="Corradi N."/>
            <person name="Roux C."/>
            <person name="Martin F."/>
        </authorList>
    </citation>
    <scope>NUCLEOTIDE SEQUENCE [LARGE SCALE GENOMIC DNA]</scope>
    <source>
        <strain evidence="2 3">DAOM 197198</strain>
    </source>
</reference>
<evidence type="ECO:0000313" key="2">
    <source>
        <dbReference type="EMBL" id="POG81513.1"/>
    </source>
</evidence>
<dbReference type="EMBL" id="AUPC02000010">
    <property type="protein sequence ID" value="POG81513.1"/>
    <property type="molecule type" value="Genomic_DNA"/>
</dbReference>
<reference evidence="2 3" key="2">
    <citation type="journal article" date="2018" name="New Phytol.">
        <title>High intraspecific genome diversity in the model arbuscular mycorrhizal symbiont Rhizophagus irregularis.</title>
        <authorList>
            <person name="Chen E.C.H."/>
            <person name="Morin E."/>
            <person name="Beaudet D."/>
            <person name="Noel J."/>
            <person name="Yildirir G."/>
            <person name="Ndikumana S."/>
            <person name="Charron P."/>
            <person name="St-Onge C."/>
            <person name="Giorgi J."/>
            <person name="Kruger M."/>
            <person name="Marton T."/>
            <person name="Ropars J."/>
            <person name="Grigoriev I.V."/>
            <person name="Hainaut M."/>
            <person name="Henrissat B."/>
            <person name="Roux C."/>
            <person name="Martin F."/>
            <person name="Corradi N."/>
        </authorList>
    </citation>
    <scope>NUCLEOTIDE SEQUENCE [LARGE SCALE GENOMIC DNA]</scope>
    <source>
        <strain evidence="2 3">DAOM 197198</strain>
    </source>
</reference>
<feature type="domain" description="F-box" evidence="1">
    <location>
        <begin position="14"/>
        <end position="51"/>
    </location>
</feature>
<name>A0A2P4QV28_RHIID</name>
<dbReference type="Proteomes" id="UP000018888">
    <property type="component" value="Unassembled WGS sequence"/>
</dbReference>
<comment type="caution">
    <text evidence="2">The sequence shown here is derived from an EMBL/GenBank/DDBJ whole genome shotgun (WGS) entry which is preliminary data.</text>
</comment>
<dbReference type="Pfam" id="PF12937">
    <property type="entry name" value="F-box-like"/>
    <property type="match status" value="1"/>
</dbReference>
<accession>A0A2P4QV28</accession>
<sequence>TTNKFATKLTNYCLEEIFKYLKDDKTTLFSCILINRSWSELAIPILWSRPFENPMYGNNINIFWTYISC</sequence>
<feature type="non-terminal residue" evidence="2">
    <location>
        <position position="1"/>
    </location>
</feature>
<gene>
    <name evidence="2" type="ORF">GLOIN_2v1505648</name>
</gene>
<protein>
    <recommendedName>
        <fullName evidence="1">F-box domain-containing protein</fullName>
    </recommendedName>
</protein>
<feature type="non-terminal residue" evidence="2">
    <location>
        <position position="69"/>
    </location>
</feature>
<dbReference type="InterPro" id="IPR001810">
    <property type="entry name" value="F-box_dom"/>
</dbReference>
<dbReference type="AlphaFoldDB" id="A0A2P4QV28"/>
<proteinExistence type="predicted"/>